<keyword evidence="2" id="KW-1185">Reference proteome</keyword>
<evidence type="ECO:0000313" key="1">
    <source>
        <dbReference type="EMBL" id="KAK6796601.1"/>
    </source>
</evidence>
<reference evidence="1 2" key="1">
    <citation type="submission" date="2024-02" db="EMBL/GenBank/DDBJ databases">
        <title>de novo genome assembly of Solanum bulbocastanum strain 11H21.</title>
        <authorList>
            <person name="Hosaka A.J."/>
        </authorList>
    </citation>
    <scope>NUCLEOTIDE SEQUENCE [LARGE SCALE GENOMIC DNA]</scope>
    <source>
        <tissue evidence="1">Young leaves</tissue>
    </source>
</reference>
<dbReference type="EMBL" id="JBANQN010000002">
    <property type="protein sequence ID" value="KAK6796601.1"/>
    <property type="molecule type" value="Genomic_DNA"/>
</dbReference>
<protein>
    <submittedName>
        <fullName evidence="1">Uncharacterized protein</fullName>
    </submittedName>
</protein>
<dbReference type="Proteomes" id="UP001371456">
    <property type="component" value="Unassembled WGS sequence"/>
</dbReference>
<evidence type="ECO:0000313" key="2">
    <source>
        <dbReference type="Proteomes" id="UP001371456"/>
    </source>
</evidence>
<comment type="caution">
    <text evidence="1">The sequence shown here is derived from an EMBL/GenBank/DDBJ whole genome shotgun (WGS) entry which is preliminary data.</text>
</comment>
<accession>A0AAN8YLJ5</accession>
<name>A0AAN8YLJ5_SOLBU</name>
<sequence>MTLTSSSSIYINHLSIPVVKNLSSLVPIVKEEHGNIKSCQRKHQLVVIQNLCT</sequence>
<dbReference type="AlphaFoldDB" id="A0AAN8YLJ5"/>
<gene>
    <name evidence="1" type="ORF">RDI58_004302</name>
</gene>
<organism evidence="1 2">
    <name type="scientific">Solanum bulbocastanum</name>
    <name type="common">Wild potato</name>
    <dbReference type="NCBI Taxonomy" id="147425"/>
    <lineage>
        <taxon>Eukaryota</taxon>
        <taxon>Viridiplantae</taxon>
        <taxon>Streptophyta</taxon>
        <taxon>Embryophyta</taxon>
        <taxon>Tracheophyta</taxon>
        <taxon>Spermatophyta</taxon>
        <taxon>Magnoliopsida</taxon>
        <taxon>eudicotyledons</taxon>
        <taxon>Gunneridae</taxon>
        <taxon>Pentapetalae</taxon>
        <taxon>asterids</taxon>
        <taxon>lamiids</taxon>
        <taxon>Solanales</taxon>
        <taxon>Solanaceae</taxon>
        <taxon>Solanoideae</taxon>
        <taxon>Solaneae</taxon>
        <taxon>Solanum</taxon>
    </lineage>
</organism>
<proteinExistence type="predicted"/>